<evidence type="ECO:0000259" key="5">
    <source>
        <dbReference type="Pfam" id="PF07992"/>
    </source>
</evidence>
<proteinExistence type="predicted"/>
<dbReference type="PANTHER" id="PTHR43100">
    <property type="entry name" value="GLUTAMATE SYNTHASE [NADPH] SMALL CHAIN"/>
    <property type="match status" value="1"/>
</dbReference>
<organism evidence="7 8">
    <name type="scientific">Roseateles asaccharophilus</name>
    <dbReference type="NCBI Taxonomy" id="582607"/>
    <lineage>
        <taxon>Bacteria</taxon>
        <taxon>Pseudomonadati</taxon>
        <taxon>Pseudomonadota</taxon>
        <taxon>Betaproteobacteria</taxon>
        <taxon>Burkholderiales</taxon>
        <taxon>Sphaerotilaceae</taxon>
        <taxon>Roseateles</taxon>
    </lineage>
</organism>
<reference evidence="7 8" key="1">
    <citation type="submission" date="2019-03" db="EMBL/GenBank/DDBJ databases">
        <title>Genomic Encyclopedia of Type Strains, Phase IV (KMG-IV): sequencing the most valuable type-strain genomes for metagenomic binning, comparative biology and taxonomic classification.</title>
        <authorList>
            <person name="Goeker M."/>
        </authorList>
    </citation>
    <scope>NUCLEOTIDE SEQUENCE [LARGE SCALE GENOMIC DNA]</scope>
    <source>
        <strain evidence="7 8">DSM 25082</strain>
    </source>
</reference>
<keyword evidence="1" id="KW-0028">Amino-acid biosynthesis</keyword>
<dbReference type="Pfam" id="PF14691">
    <property type="entry name" value="Fer4_20"/>
    <property type="match status" value="1"/>
</dbReference>
<dbReference type="InterPro" id="IPR051394">
    <property type="entry name" value="Glutamate_Synthase"/>
</dbReference>
<evidence type="ECO:0000313" key="7">
    <source>
        <dbReference type="EMBL" id="TDP09333.1"/>
    </source>
</evidence>
<sequence>MGKVTGFMEFERLDEGYEPVEKRVKNYKEFVIGLNTEQAKQQGARCMDCGTPFCNNGCPVNNIIPDFNDLVYRGRAEDWKAAIAVLHSTNNFPEFTGRICPAPCEAACTLNVNDDAVGIKSIEHAIIDRAWEEGWVTPRPAKLKTGKTVAVVGSGPAGLAAAQQLARAGHAVTVFEKNDRVGGLLRYGIPDFKMEKSHIDRRVTQMEAEGVVFRTGVLVADLGEGSKVTNWAKESISPEELKSQFDAVLLAGGAEASRDLPVPGRDLQGIHFAMEFLPQQNKVNAGDKLKGQIRADGKHVIVIGGGDTGSDCVGTSNRHGAKSVTQFELMPQPPEVEDRPLTWPYWPIKLRTSSSHEEGCERAFAIATKEFLGEKGKLTGVKTVKVEWSGGKMTEVPGSEQVLKADLVFLAMGFVSPVATILDAFGVAKDARGNAKATTDFTGGYATNVPKVFAAGDMRRGQSLVVWAIREGRQAARAVDEFLMGASELPR</sequence>
<dbReference type="NCBIfam" id="TIGR01317">
    <property type="entry name" value="GOGAT_sm_gam"/>
    <property type="match status" value="1"/>
</dbReference>
<dbReference type="Gene3D" id="3.40.50.720">
    <property type="entry name" value="NAD(P)-binding Rossmann-like Domain"/>
    <property type="match status" value="1"/>
</dbReference>
<dbReference type="PANTHER" id="PTHR43100:SF1">
    <property type="entry name" value="GLUTAMATE SYNTHASE [NADPH] SMALL CHAIN"/>
    <property type="match status" value="1"/>
</dbReference>
<evidence type="ECO:0000256" key="1">
    <source>
        <dbReference type="ARBA" id="ARBA00022605"/>
    </source>
</evidence>
<dbReference type="GO" id="GO:0051536">
    <property type="term" value="F:iron-sulfur cluster binding"/>
    <property type="evidence" value="ECO:0007669"/>
    <property type="project" value="InterPro"/>
</dbReference>
<dbReference type="Proteomes" id="UP000295357">
    <property type="component" value="Unassembled WGS sequence"/>
</dbReference>
<accession>A0A4R6N3C9</accession>
<gene>
    <name evidence="7" type="ORF">DFR39_105171</name>
</gene>
<dbReference type="OrthoDB" id="9803192at2"/>
<evidence type="ECO:0000313" key="8">
    <source>
        <dbReference type="Proteomes" id="UP000295357"/>
    </source>
</evidence>
<evidence type="ECO:0000256" key="3">
    <source>
        <dbReference type="ARBA" id="ARBA00023164"/>
    </source>
</evidence>
<feature type="domain" description="FAD/NAD(P)-binding" evidence="5">
    <location>
        <begin position="148"/>
        <end position="472"/>
    </location>
</feature>
<dbReference type="Pfam" id="PF07992">
    <property type="entry name" value="Pyr_redox_2"/>
    <property type="match status" value="1"/>
</dbReference>
<dbReference type="RefSeq" id="WP_133603951.1">
    <property type="nucleotide sequence ID" value="NZ_JAUFPJ010000003.1"/>
</dbReference>
<dbReference type="EMBL" id="SNXE01000005">
    <property type="protein sequence ID" value="TDP09333.1"/>
    <property type="molecule type" value="Genomic_DNA"/>
</dbReference>
<dbReference type="InterPro" id="IPR028261">
    <property type="entry name" value="DPD_II"/>
</dbReference>
<name>A0A4R6N3C9_9BURK</name>
<protein>
    <submittedName>
        <fullName evidence="7">Glutamate synthase (NADH) small subunit</fullName>
    </submittedName>
</protein>
<comment type="pathway">
    <text evidence="4">Amino-acid biosynthesis.</text>
</comment>
<evidence type="ECO:0000256" key="4">
    <source>
        <dbReference type="ARBA" id="ARBA00029440"/>
    </source>
</evidence>
<dbReference type="GO" id="GO:0016639">
    <property type="term" value="F:oxidoreductase activity, acting on the CH-NH2 group of donors, NAD or NADP as acceptor"/>
    <property type="evidence" value="ECO:0007669"/>
    <property type="project" value="InterPro"/>
</dbReference>
<dbReference type="InterPro" id="IPR036188">
    <property type="entry name" value="FAD/NAD-bd_sf"/>
</dbReference>
<evidence type="ECO:0000259" key="6">
    <source>
        <dbReference type="Pfam" id="PF14691"/>
    </source>
</evidence>
<keyword evidence="3" id="KW-0314">Glutamate biosynthesis</keyword>
<keyword evidence="2" id="KW-0560">Oxidoreductase</keyword>
<dbReference type="PRINTS" id="PR00419">
    <property type="entry name" value="ADXRDTASE"/>
</dbReference>
<dbReference type="SUPFAM" id="SSF51971">
    <property type="entry name" value="Nucleotide-binding domain"/>
    <property type="match status" value="2"/>
</dbReference>
<comment type="caution">
    <text evidence="7">The sequence shown here is derived from an EMBL/GenBank/DDBJ whole genome shotgun (WGS) entry which is preliminary data.</text>
</comment>
<dbReference type="InterPro" id="IPR009051">
    <property type="entry name" value="Helical_ferredxn"/>
</dbReference>
<dbReference type="AlphaFoldDB" id="A0A4R6N3C9"/>
<dbReference type="SUPFAM" id="SSF46548">
    <property type="entry name" value="alpha-helical ferredoxin"/>
    <property type="match status" value="1"/>
</dbReference>
<dbReference type="GO" id="GO:0006537">
    <property type="term" value="P:glutamate biosynthetic process"/>
    <property type="evidence" value="ECO:0007669"/>
    <property type="project" value="UniProtKB-KW"/>
</dbReference>
<evidence type="ECO:0000256" key="2">
    <source>
        <dbReference type="ARBA" id="ARBA00023002"/>
    </source>
</evidence>
<dbReference type="Gene3D" id="3.50.50.60">
    <property type="entry name" value="FAD/NAD(P)-binding domain"/>
    <property type="match status" value="1"/>
</dbReference>
<feature type="domain" description="Dihydroprymidine dehydrogenase" evidence="6">
    <location>
        <begin position="23"/>
        <end position="134"/>
    </location>
</feature>
<dbReference type="InterPro" id="IPR006005">
    <property type="entry name" value="Glut_synth_ssu1"/>
</dbReference>
<dbReference type="Gene3D" id="1.10.1060.10">
    <property type="entry name" value="Alpha-helical ferredoxin"/>
    <property type="match status" value="1"/>
</dbReference>
<keyword evidence="8" id="KW-1185">Reference proteome</keyword>
<dbReference type="InterPro" id="IPR023753">
    <property type="entry name" value="FAD/NAD-binding_dom"/>
</dbReference>